<dbReference type="Proteomes" id="UP000886876">
    <property type="component" value="Unassembled WGS sequence"/>
</dbReference>
<keyword evidence="1" id="KW-0812">Transmembrane</keyword>
<name>A0A9D1G647_9FIRM</name>
<comment type="caution">
    <text evidence="2">The sequence shown here is derived from an EMBL/GenBank/DDBJ whole genome shotgun (WGS) entry which is preliminary data.</text>
</comment>
<evidence type="ECO:0000256" key="1">
    <source>
        <dbReference type="SAM" id="Phobius"/>
    </source>
</evidence>
<accession>A0A9D1G647</accession>
<evidence type="ECO:0000313" key="2">
    <source>
        <dbReference type="EMBL" id="HIS97409.1"/>
    </source>
</evidence>
<reference evidence="2" key="1">
    <citation type="submission" date="2020-10" db="EMBL/GenBank/DDBJ databases">
        <authorList>
            <person name="Gilroy R."/>
        </authorList>
    </citation>
    <scope>NUCLEOTIDE SEQUENCE</scope>
    <source>
        <strain evidence="2">ChiHecec3B27-6122</strain>
    </source>
</reference>
<organism evidence="2 3">
    <name type="scientific">Candidatus Scatomorpha pullistercoris</name>
    <dbReference type="NCBI Taxonomy" id="2840929"/>
    <lineage>
        <taxon>Bacteria</taxon>
        <taxon>Bacillati</taxon>
        <taxon>Bacillota</taxon>
        <taxon>Clostridia</taxon>
        <taxon>Eubacteriales</taxon>
        <taxon>Candidatus Scatomorpha</taxon>
    </lineage>
</organism>
<dbReference type="InterPro" id="IPR012505">
    <property type="entry name" value="YbbR"/>
</dbReference>
<feature type="transmembrane region" description="Helical" evidence="1">
    <location>
        <begin position="12"/>
        <end position="31"/>
    </location>
</feature>
<keyword evidence="1" id="KW-1133">Transmembrane helix</keyword>
<dbReference type="PANTHER" id="PTHR37804:SF1">
    <property type="entry name" value="CDAA REGULATORY PROTEIN CDAR"/>
    <property type="match status" value="1"/>
</dbReference>
<dbReference type="EMBL" id="DVJS01000135">
    <property type="protein sequence ID" value="HIS97409.1"/>
    <property type="molecule type" value="Genomic_DNA"/>
</dbReference>
<dbReference type="Gene3D" id="2.170.120.40">
    <property type="entry name" value="YbbR-like domain"/>
    <property type="match status" value="2"/>
</dbReference>
<gene>
    <name evidence="2" type="ORF">IAD42_05485</name>
</gene>
<dbReference type="Pfam" id="PF07949">
    <property type="entry name" value="YbbR"/>
    <property type="match status" value="4"/>
</dbReference>
<reference evidence="2" key="2">
    <citation type="journal article" date="2021" name="PeerJ">
        <title>Extensive microbial diversity within the chicken gut microbiome revealed by metagenomics and culture.</title>
        <authorList>
            <person name="Gilroy R."/>
            <person name="Ravi A."/>
            <person name="Getino M."/>
            <person name="Pursley I."/>
            <person name="Horton D.L."/>
            <person name="Alikhan N.F."/>
            <person name="Baker D."/>
            <person name="Gharbi K."/>
            <person name="Hall N."/>
            <person name="Watson M."/>
            <person name="Adriaenssens E.M."/>
            <person name="Foster-Nyarko E."/>
            <person name="Jarju S."/>
            <person name="Secka A."/>
            <person name="Antonio M."/>
            <person name="Oren A."/>
            <person name="Chaudhuri R.R."/>
            <person name="La Ragione R."/>
            <person name="Hildebrand F."/>
            <person name="Pallen M.J."/>
        </authorList>
    </citation>
    <scope>NUCLEOTIDE SEQUENCE</scope>
    <source>
        <strain evidence="2">ChiHecec3B27-6122</strain>
    </source>
</reference>
<evidence type="ECO:0008006" key="4">
    <source>
        <dbReference type="Google" id="ProtNLM"/>
    </source>
</evidence>
<dbReference type="InterPro" id="IPR053154">
    <property type="entry name" value="c-di-AMP_regulator"/>
</dbReference>
<sequence length="415" mass="44849">MSKKKKNRLLDSKVFWAVISLLASLFIWVYITGTQEEIITKDFSSVEVQVLGEETLQATRGYVVTNVSAETASVKISGTRGNIGTLSASDVKATIDVSFVSQTGSTSLEVKLSYPDNVNADAVSVISVDPERIYFDVTKMSTTPVPVEAKFVGSTAEDYIAGEIEYEPKTINVSGPESLLEQIDHVYAEMGGDELTLTRTANIPIVLIDKDGNTMDTTGLEFDVDTITVTIPIYMMKEVPLYVQCVYGAGATEENTSIKIEPSTITISGDTEIVSGINRIDLTTIDLTDFSLTHQDTYAIPLPNGVENVTGTTQAEVKIEITGVDTKTFTVTNISTRNLPSGYKLEEITTQSLEVRIRATQEVLDQIQSSNLSAVADLSDVTQSGDLFVPVRIIVDGFTDAGAVGDYSIGIKVSN</sequence>
<evidence type="ECO:0000313" key="3">
    <source>
        <dbReference type="Proteomes" id="UP000886876"/>
    </source>
</evidence>
<dbReference type="PANTHER" id="PTHR37804">
    <property type="entry name" value="CDAA REGULATORY PROTEIN CDAR"/>
    <property type="match status" value="1"/>
</dbReference>
<dbReference type="AlphaFoldDB" id="A0A9D1G647"/>
<keyword evidence="1" id="KW-0472">Membrane</keyword>
<proteinExistence type="predicted"/>
<dbReference type="Gene3D" id="2.170.120.30">
    <property type="match status" value="2"/>
</dbReference>
<protein>
    <recommendedName>
        <fullName evidence="4">YbbR-like protein</fullName>
    </recommendedName>
</protein>